<feature type="region of interest" description="Disordered" evidence="7">
    <location>
        <begin position="377"/>
        <end position="410"/>
    </location>
</feature>
<feature type="transmembrane region" description="Helical" evidence="8">
    <location>
        <begin position="133"/>
        <end position="149"/>
    </location>
</feature>
<dbReference type="Pfam" id="PF13515">
    <property type="entry name" value="FUSC_2"/>
    <property type="match status" value="1"/>
</dbReference>
<keyword evidence="3 8" id="KW-0812">Transmembrane</keyword>
<dbReference type="EMBL" id="CP027433">
    <property type="protein sequence ID" value="AVL99138.1"/>
    <property type="molecule type" value="Genomic_DNA"/>
</dbReference>
<feature type="transmembrane region" description="Helical" evidence="8">
    <location>
        <begin position="496"/>
        <end position="512"/>
    </location>
</feature>
<keyword evidence="4 8" id="KW-1133">Transmembrane helix</keyword>
<feature type="transmembrane region" description="Helical" evidence="8">
    <location>
        <begin position="474"/>
        <end position="490"/>
    </location>
</feature>
<evidence type="ECO:0000313" key="11">
    <source>
        <dbReference type="Proteomes" id="UP000239814"/>
    </source>
</evidence>
<keyword evidence="11" id="KW-1185">Reference proteome</keyword>
<accession>A0A2S0KBT9</accession>
<evidence type="ECO:0000259" key="9">
    <source>
        <dbReference type="Pfam" id="PF13515"/>
    </source>
</evidence>
<name>A0A2S0KBT9_9ACTN</name>
<evidence type="ECO:0000256" key="3">
    <source>
        <dbReference type="ARBA" id="ARBA00022692"/>
    </source>
</evidence>
<keyword evidence="2" id="KW-1003">Cell membrane</keyword>
<dbReference type="PANTHER" id="PTHR30509">
    <property type="entry name" value="P-HYDROXYBENZOIC ACID EFFLUX PUMP SUBUNIT-RELATED"/>
    <property type="match status" value="1"/>
</dbReference>
<feature type="transmembrane region" description="Helical" evidence="8">
    <location>
        <begin position="51"/>
        <end position="73"/>
    </location>
</feature>
<dbReference type="GO" id="GO:0005886">
    <property type="term" value="C:plasma membrane"/>
    <property type="evidence" value="ECO:0007669"/>
    <property type="project" value="UniProtKB-SubCell"/>
</dbReference>
<organism evidence="10 11">
    <name type="scientific">Gordonia iterans</name>
    <dbReference type="NCBI Taxonomy" id="1004901"/>
    <lineage>
        <taxon>Bacteria</taxon>
        <taxon>Bacillati</taxon>
        <taxon>Actinomycetota</taxon>
        <taxon>Actinomycetes</taxon>
        <taxon>Mycobacteriales</taxon>
        <taxon>Gordoniaceae</taxon>
        <taxon>Gordonia</taxon>
    </lineage>
</organism>
<feature type="transmembrane region" description="Helical" evidence="8">
    <location>
        <begin position="108"/>
        <end position="127"/>
    </location>
</feature>
<protein>
    <recommendedName>
        <fullName evidence="9">Integral membrane bound transporter domain-containing protein</fullName>
    </recommendedName>
</protein>
<feature type="domain" description="Integral membrane bound transporter" evidence="9">
    <location>
        <begin position="434"/>
        <end position="560"/>
    </location>
</feature>
<comment type="similarity">
    <text evidence="6">Belongs to the YccS/YhfK family.</text>
</comment>
<dbReference type="PANTHER" id="PTHR30509:SF9">
    <property type="entry name" value="MULTIDRUG RESISTANCE PROTEIN MDTO"/>
    <property type="match status" value="1"/>
</dbReference>
<dbReference type="Proteomes" id="UP000239814">
    <property type="component" value="Chromosome"/>
</dbReference>
<evidence type="ECO:0000256" key="7">
    <source>
        <dbReference type="SAM" id="MobiDB-lite"/>
    </source>
</evidence>
<reference evidence="10 11" key="1">
    <citation type="submission" date="2018-03" db="EMBL/GenBank/DDBJ databases">
        <title>Characteristics and genome of n-alkane degrading marine bacteria Gordonia iterans isolated from crude oil contaminated in Tae-an, South Korea.</title>
        <authorList>
            <person name="Lee S.-S."/>
            <person name="Kim H."/>
        </authorList>
    </citation>
    <scope>NUCLEOTIDE SEQUENCE [LARGE SCALE GENOMIC DNA]</scope>
    <source>
        <strain evidence="10 11">Co17</strain>
    </source>
</reference>
<evidence type="ECO:0000256" key="1">
    <source>
        <dbReference type="ARBA" id="ARBA00004651"/>
    </source>
</evidence>
<feature type="transmembrane region" description="Helical" evidence="8">
    <location>
        <begin position="519"/>
        <end position="538"/>
    </location>
</feature>
<keyword evidence="5 8" id="KW-0472">Membrane</keyword>
<evidence type="ECO:0000256" key="2">
    <source>
        <dbReference type="ARBA" id="ARBA00022475"/>
    </source>
</evidence>
<feature type="transmembrane region" description="Helical" evidence="8">
    <location>
        <begin position="550"/>
        <end position="567"/>
    </location>
</feature>
<feature type="transmembrane region" description="Helical" evidence="8">
    <location>
        <begin position="156"/>
        <end position="174"/>
    </location>
</feature>
<feature type="transmembrane region" description="Helical" evidence="8">
    <location>
        <begin position="424"/>
        <end position="442"/>
    </location>
</feature>
<evidence type="ECO:0000256" key="4">
    <source>
        <dbReference type="ARBA" id="ARBA00022989"/>
    </source>
</evidence>
<dbReference type="InterPro" id="IPR049453">
    <property type="entry name" value="Memb_transporter_dom"/>
</dbReference>
<evidence type="ECO:0000256" key="5">
    <source>
        <dbReference type="ARBA" id="ARBA00023136"/>
    </source>
</evidence>
<dbReference type="KEGG" id="git:C6V83_01340"/>
<gene>
    <name evidence="10" type="ORF">C6V83_01340</name>
</gene>
<proteinExistence type="inferred from homology"/>
<comment type="subcellular location">
    <subcellularLocation>
        <location evidence="1">Cell membrane</location>
        <topology evidence="1">Multi-pass membrane protein</topology>
    </subcellularLocation>
</comment>
<evidence type="ECO:0000256" key="6">
    <source>
        <dbReference type="ARBA" id="ARBA00043993"/>
    </source>
</evidence>
<sequence length="751" mass="78829">MAATLLLGKLEAKGEFPPTSQSRRADSARLGAVQHATTQWRRRLSASDPGHARLTNTLAVTAAVLVSTGASWLIVRHELADRGFFASAILLTVQLAMTVDDDTPRGRLATSAAALVPMVAAPAAAALLDQWRGIEIAFFIALAGLAIWLRRFGSRSGTLGMVAFFAYFYALVLRPPPSQLPGYLLLMACVTGGVVLVRLLLLHERPGRQLAILLSELRAASAAALTAATGAVPGTDRFRLLKGRLRAVDSVAWAIAGWQSRFPTADVVDCTDRTLRNRTLDARIDVEHAALEVSALVHSRGPGVLTGPLHHALDDLALMLDDAPSSAWKDAADRARRQRTAAADDLPAGLATYLTARSTLAHWALRTIDLNAPYRDDSSGVDVATVSDSSPTAGPPVTPRSAAPTGAAGPSRAFWRTWAPSTRMAVQAMVAAGLATVVGEAIDASRWYWAVMASFMIFVGTTRSSVLTRASRRVIGTGAAVALGIVVAVVLDGPSYWHLLIGLAGVIGAFYLGPLNQIYSAFFLTLLVVSQYGLLGVLDPRLMTLRLEETVAGMAVGVLCAFLVFSTDSKHALAAAVTAYLDALTTLVRGIGAAMTRPGQTGALLAAAAALDRAQEKLDAIVGSMSLSFVNGRRSRVTTLTHLMRVASRSAEHAAQSAIHVTDRAPGEQLGGAGADVFEGAVAHVVENAARARAVLVDGAASTADPEDTSVADACAQLRSAAEATPSHALLLLTRVDWALVSACQIRSKGA</sequence>
<dbReference type="AlphaFoldDB" id="A0A2S0KBT9"/>
<feature type="transmembrane region" description="Helical" evidence="8">
    <location>
        <begin position="180"/>
        <end position="201"/>
    </location>
</feature>
<evidence type="ECO:0000256" key="8">
    <source>
        <dbReference type="SAM" id="Phobius"/>
    </source>
</evidence>
<evidence type="ECO:0000313" key="10">
    <source>
        <dbReference type="EMBL" id="AVL99138.1"/>
    </source>
</evidence>
<feature type="transmembrane region" description="Helical" evidence="8">
    <location>
        <begin position="448"/>
        <end position="467"/>
    </location>
</feature>